<evidence type="ECO:0000313" key="2">
    <source>
        <dbReference type="Proteomes" id="UP001055811"/>
    </source>
</evidence>
<proteinExistence type="predicted"/>
<accession>A0ACB8ZMV5</accession>
<sequence length="269" mass="30687">MAVSLKFNKFQKKSISLPCRSHPSIFRIEEELNKIKESSSGTKSADDICNHLSQLVKLYHFMDDLLALPGTQNLISENHNTIWIQEIMDRSMKLLDICGIVRDVVLQMEEHARDLQCALRRPKDHTSIELYIANYHSLRKNSKKDAQELIMSLKQSEKLMYIAAVPNNHHLTAVIRVLTEVTEVTASIFESVLKYISGRVLKPNGWPLVFLKLMQIRSGAFKEDEKHEGFINELEAVDVSLLDILRNALLENWGVSHAHLRGCCVAKAE</sequence>
<organism evidence="1 2">
    <name type="scientific">Cichorium intybus</name>
    <name type="common">Chicory</name>
    <dbReference type="NCBI Taxonomy" id="13427"/>
    <lineage>
        <taxon>Eukaryota</taxon>
        <taxon>Viridiplantae</taxon>
        <taxon>Streptophyta</taxon>
        <taxon>Embryophyta</taxon>
        <taxon>Tracheophyta</taxon>
        <taxon>Spermatophyta</taxon>
        <taxon>Magnoliopsida</taxon>
        <taxon>eudicotyledons</taxon>
        <taxon>Gunneridae</taxon>
        <taxon>Pentapetalae</taxon>
        <taxon>asterids</taxon>
        <taxon>campanulids</taxon>
        <taxon>Asterales</taxon>
        <taxon>Asteraceae</taxon>
        <taxon>Cichorioideae</taxon>
        <taxon>Cichorieae</taxon>
        <taxon>Cichoriinae</taxon>
        <taxon>Cichorium</taxon>
    </lineage>
</organism>
<keyword evidence="2" id="KW-1185">Reference proteome</keyword>
<reference evidence="2" key="1">
    <citation type="journal article" date="2022" name="Mol. Ecol. Resour.">
        <title>The genomes of chicory, endive, great burdock and yacon provide insights into Asteraceae palaeo-polyploidization history and plant inulin production.</title>
        <authorList>
            <person name="Fan W."/>
            <person name="Wang S."/>
            <person name="Wang H."/>
            <person name="Wang A."/>
            <person name="Jiang F."/>
            <person name="Liu H."/>
            <person name="Zhao H."/>
            <person name="Xu D."/>
            <person name="Zhang Y."/>
        </authorList>
    </citation>
    <scope>NUCLEOTIDE SEQUENCE [LARGE SCALE GENOMIC DNA]</scope>
    <source>
        <strain evidence="2">cv. Punajuju</strain>
    </source>
</reference>
<reference evidence="1 2" key="2">
    <citation type="journal article" date="2022" name="Mol. Ecol. Resour.">
        <title>The genomes of chicory, endive, great burdock and yacon provide insights into Asteraceae paleo-polyploidization history and plant inulin production.</title>
        <authorList>
            <person name="Fan W."/>
            <person name="Wang S."/>
            <person name="Wang H."/>
            <person name="Wang A."/>
            <person name="Jiang F."/>
            <person name="Liu H."/>
            <person name="Zhao H."/>
            <person name="Xu D."/>
            <person name="Zhang Y."/>
        </authorList>
    </citation>
    <scope>NUCLEOTIDE SEQUENCE [LARGE SCALE GENOMIC DNA]</scope>
    <source>
        <strain evidence="2">cv. Punajuju</strain>
        <tissue evidence="1">Leaves</tissue>
    </source>
</reference>
<dbReference type="Proteomes" id="UP001055811">
    <property type="component" value="Linkage Group LG08"/>
</dbReference>
<protein>
    <submittedName>
        <fullName evidence="1">Uncharacterized protein</fullName>
    </submittedName>
</protein>
<comment type="caution">
    <text evidence="1">The sequence shown here is derived from an EMBL/GenBank/DDBJ whole genome shotgun (WGS) entry which is preliminary data.</text>
</comment>
<name>A0ACB8ZMV5_CICIN</name>
<dbReference type="EMBL" id="CM042016">
    <property type="protein sequence ID" value="KAI3699322.1"/>
    <property type="molecule type" value="Genomic_DNA"/>
</dbReference>
<gene>
    <name evidence="1" type="ORF">L2E82_43556</name>
</gene>
<evidence type="ECO:0000313" key="1">
    <source>
        <dbReference type="EMBL" id="KAI3699322.1"/>
    </source>
</evidence>